<dbReference type="ESTHER" id="9sphn-a0a0m4m6b7">
    <property type="family name" value="BD-FAE"/>
</dbReference>
<dbReference type="Proteomes" id="UP000057938">
    <property type="component" value="Chromosome"/>
</dbReference>
<dbReference type="PATRIC" id="fig|361183.4.peg.2422"/>
<dbReference type="KEGG" id="aep:AMC99_02467"/>
<dbReference type="EMBL" id="CP012669">
    <property type="protein sequence ID" value="ALE17740.1"/>
    <property type="molecule type" value="Genomic_DNA"/>
</dbReference>
<evidence type="ECO:0000259" key="2">
    <source>
        <dbReference type="Pfam" id="PF20434"/>
    </source>
</evidence>
<keyword evidence="4" id="KW-1185">Reference proteome</keyword>
<dbReference type="OrthoDB" id="9771666at2"/>
<organism evidence="3 4">
    <name type="scientific">Altererythrobacter epoxidivorans</name>
    <dbReference type="NCBI Taxonomy" id="361183"/>
    <lineage>
        <taxon>Bacteria</taxon>
        <taxon>Pseudomonadati</taxon>
        <taxon>Pseudomonadota</taxon>
        <taxon>Alphaproteobacteria</taxon>
        <taxon>Sphingomonadales</taxon>
        <taxon>Erythrobacteraceae</taxon>
        <taxon>Altererythrobacter</taxon>
    </lineage>
</organism>
<dbReference type="Gene3D" id="3.40.50.1820">
    <property type="entry name" value="alpha/beta hydrolase"/>
    <property type="match status" value="1"/>
</dbReference>
<dbReference type="InterPro" id="IPR029058">
    <property type="entry name" value="AB_hydrolase_fold"/>
</dbReference>
<dbReference type="GO" id="GO:0016787">
    <property type="term" value="F:hydrolase activity"/>
    <property type="evidence" value="ECO:0007669"/>
    <property type="project" value="UniProtKB-KW"/>
</dbReference>
<dbReference type="STRING" id="361183.AMC99_02467"/>
<dbReference type="InterPro" id="IPR050300">
    <property type="entry name" value="GDXG_lipolytic_enzyme"/>
</dbReference>
<name>A0A0M4M6B7_9SPHN</name>
<keyword evidence="1" id="KW-0378">Hydrolase</keyword>
<dbReference type="AlphaFoldDB" id="A0A0M4M6B7"/>
<dbReference type="InterPro" id="IPR049492">
    <property type="entry name" value="BD-FAE-like_dom"/>
</dbReference>
<evidence type="ECO:0000313" key="4">
    <source>
        <dbReference type="Proteomes" id="UP000057938"/>
    </source>
</evidence>
<protein>
    <submittedName>
        <fullName evidence="3">Carboxylesterase family protein</fullName>
    </submittedName>
</protein>
<accession>A0A0M4M6B7</accession>
<dbReference type="Pfam" id="PF20434">
    <property type="entry name" value="BD-FAE"/>
    <property type="match status" value="1"/>
</dbReference>
<dbReference type="PANTHER" id="PTHR48081">
    <property type="entry name" value="AB HYDROLASE SUPERFAMILY PROTEIN C4A8.06C"/>
    <property type="match status" value="1"/>
</dbReference>
<dbReference type="PANTHER" id="PTHR48081:SF9">
    <property type="entry name" value="CARBOXYLESTERASE"/>
    <property type="match status" value="1"/>
</dbReference>
<dbReference type="SUPFAM" id="SSF53474">
    <property type="entry name" value="alpha/beta-Hydrolases"/>
    <property type="match status" value="1"/>
</dbReference>
<sequence>MIFWALGIVLAIAIIAGIALQIAIQRNGPAVLNAFDKVTGGDAGVTRSEAISYGPDPQQRLFVLRQDATPADSKLPVIVFVHGGSWRSGDPDDYDFTGRTLAPSGYIVVNAGYRLGAKGAYPAMLEDGAASVRWVRENIAEYGGDPDHIILVGHSAGAYNVAMLALDPRWLASEGVPASSIAGVVGLSGPYDFFPFDTDSTRDAFGNATDPEGTQPVNLVRKGAPPFLLIHGLQDTLVKPRNSQALARKLEGAGVEVKLEEYPAMDHNDPLLALASPWRGRRDVLAEILQFAAEVRSSVPVQGETR</sequence>
<reference evidence="3 4" key="1">
    <citation type="submission" date="2015-09" db="EMBL/GenBank/DDBJ databases">
        <title>Complete genome sequence of a benzo[a]pyrene-degrading bacterium Altererythrobacter epoxidivorans CGMCC 1.7731T.</title>
        <authorList>
            <person name="Li Z."/>
            <person name="Cheng H."/>
            <person name="Huo Y."/>
            <person name="Xu X."/>
        </authorList>
    </citation>
    <scope>NUCLEOTIDE SEQUENCE [LARGE SCALE GENOMIC DNA]</scope>
    <source>
        <strain evidence="3 4">CGMCC 1.7731</strain>
    </source>
</reference>
<feature type="domain" description="BD-FAE-like" evidence="2">
    <location>
        <begin position="72"/>
        <end position="250"/>
    </location>
</feature>
<evidence type="ECO:0000256" key="1">
    <source>
        <dbReference type="ARBA" id="ARBA00022801"/>
    </source>
</evidence>
<evidence type="ECO:0000313" key="3">
    <source>
        <dbReference type="EMBL" id="ALE17740.1"/>
    </source>
</evidence>
<proteinExistence type="predicted"/>
<gene>
    <name evidence="3" type="ORF">AMC99_02467</name>
</gene>